<dbReference type="InterPro" id="IPR051043">
    <property type="entry name" value="Sulfatase_Mod_Factor_Kinase"/>
</dbReference>
<dbReference type="Pfam" id="PF03781">
    <property type="entry name" value="FGE-sulfatase"/>
    <property type="match status" value="1"/>
</dbReference>
<evidence type="ECO:0000259" key="1">
    <source>
        <dbReference type="Pfam" id="PF03781"/>
    </source>
</evidence>
<organism evidence="2 3">
    <name type="scientific">Candidatus Obscuribacter phosphatis</name>
    <dbReference type="NCBI Taxonomy" id="1906157"/>
    <lineage>
        <taxon>Bacteria</taxon>
        <taxon>Bacillati</taxon>
        <taxon>Candidatus Melainabacteria</taxon>
        <taxon>Candidatus Obscuribacterales</taxon>
        <taxon>Candidatus Obscuribacteraceae</taxon>
        <taxon>Candidatus Obscuribacter</taxon>
    </lineage>
</organism>
<feature type="domain" description="Sulfatase-modifying factor enzyme-like" evidence="1">
    <location>
        <begin position="28"/>
        <end position="334"/>
    </location>
</feature>
<dbReference type="Gene3D" id="3.90.1580.10">
    <property type="entry name" value="paralog of FGE (formylglycine-generating enzyme)"/>
    <property type="match status" value="1"/>
</dbReference>
<protein>
    <submittedName>
        <fullName evidence="2">Formylglycine-generating enzyme family protein</fullName>
    </submittedName>
</protein>
<name>A0A8J7PCF4_9BACT</name>
<sequence>MGIGLNSAWAIDLTATVENKAEPGRVTPPDMVWIPGGEFAMGNFDAKCADSAKDARPVHRVYVDGFYMDRTEVTNDQFARFVKETGYKTVAELSPSPSEFPDVPVQELVPGSTVFTPEDVKESCSLDNPLAWWRYQKGADWKHPLGPSSSIAGKGSYPVVHIAYSDALAYCRWAGKRLPTEAEWEFAARGGKGGEPYVWGRELKPHGKWMANTHQGRFPAHDSAADGFAGLAPVAQYAPNRYGLYDMVGNVWEWCQDWYRADYYQKLADNGGVALNPQGPESSFDPEDEHAKKRVQRGGSFLCNEVYCTRYVLGSRGKGEVSTASNHVGFRCVRSGP</sequence>
<dbReference type="PANTHER" id="PTHR23150">
    <property type="entry name" value="SULFATASE MODIFYING FACTOR 1, 2"/>
    <property type="match status" value="1"/>
</dbReference>
<dbReference type="EMBL" id="JAFLCK010000010">
    <property type="protein sequence ID" value="MBN8660416.1"/>
    <property type="molecule type" value="Genomic_DNA"/>
</dbReference>
<reference evidence="2" key="1">
    <citation type="submission" date="2021-02" db="EMBL/GenBank/DDBJ databases">
        <title>Genome-Resolved Metagenomics of a Microbial Community Performing Photosynthetic Biological Nutrient Removal.</title>
        <authorList>
            <person name="Mcdaniel E.A."/>
        </authorList>
    </citation>
    <scope>NUCLEOTIDE SEQUENCE</scope>
    <source>
        <strain evidence="2">UWPOB_OBS1</strain>
    </source>
</reference>
<dbReference type="GO" id="GO:0120147">
    <property type="term" value="F:formylglycine-generating oxidase activity"/>
    <property type="evidence" value="ECO:0007669"/>
    <property type="project" value="TreeGrafter"/>
</dbReference>
<comment type="caution">
    <text evidence="2">The sequence shown here is derived from an EMBL/GenBank/DDBJ whole genome shotgun (WGS) entry which is preliminary data.</text>
</comment>
<dbReference type="PANTHER" id="PTHR23150:SF19">
    <property type="entry name" value="FORMYLGLYCINE-GENERATING ENZYME"/>
    <property type="match status" value="1"/>
</dbReference>
<dbReference type="SUPFAM" id="SSF56436">
    <property type="entry name" value="C-type lectin-like"/>
    <property type="match status" value="1"/>
</dbReference>
<accession>A0A8J7PCF4</accession>
<evidence type="ECO:0000313" key="3">
    <source>
        <dbReference type="Proteomes" id="UP000664277"/>
    </source>
</evidence>
<dbReference type="Proteomes" id="UP000664277">
    <property type="component" value="Unassembled WGS sequence"/>
</dbReference>
<dbReference type="InterPro" id="IPR005532">
    <property type="entry name" value="SUMF_dom"/>
</dbReference>
<evidence type="ECO:0000313" key="2">
    <source>
        <dbReference type="EMBL" id="MBN8660416.1"/>
    </source>
</evidence>
<dbReference type="AlphaFoldDB" id="A0A8J7PCF4"/>
<dbReference type="InterPro" id="IPR016187">
    <property type="entry name" value="CTDL_fold"/>
</dbReference>
<dbReference type="InterPro" id="IPR042095">
    <property type="entry name" value="SUMF_sf"/>
</dbReference>
<gene>
    <name evidence="2" type="ORF">J0M35_08655</name>
</gene>
<proteinExistence type="predicted"/>